<gene>
    <name evidence="2" type="ORF">BTA35_0200055</name>
</gene>
<keyword evidence="1" id="KW-1133">Transmembrane helix</keyword>
<feature type="transmembrane region" description="Helical" evidence="1">
    <location>
        <begin position="105"/>
        <end position="126"/>
    </location>
</feature>
<dbReference type="RefSeq" id="WP_160054835.1">
    <property type="nucleotide sequence ID" value="NZ_FXTS01000001.1"/>
</dbReference>
<evidence type="ECO:0000313" key="2">
    <source>
        <dbReference type="EMBL" id="OOV87994.1"/>
    </source>
</evidence>
<name>A0A1T1HDQ4_OCELI</name>
<dbReference type="InterPro" id="IPR010295">
    <property type="entry name" value="DUF898"/>
</dbReference>
<comment type="caution">
    <text evidence="2">The sequence shown here is derived from an EMBL/GenBank/DDBJ whole genome shotgun (WGS) entry which is preliminary data.</text>
</comment>
<proteinExistence type="predicted"/>
<accession>A0A1T1HDQ4</accession>
<evidence type="ECO:0000256" key="1">
    <source>
        <dbReference type="SAM" id="Phobius"/>
    </source>
</evidence>
<dbReference type="AlphaFoldDB" id="A0A1T1HDQ4"/>
<feature type="transmembrane region" description="Helical" evidence="1">
    <location>
        <begin position="198"/>
        <end position="221"/>
    </location>
</feature>
<feature type="transmembrane region" description="Helical" evidence="1">
    <location>
        <begin position="242"/>
        <end position="263"/>
    </location>
</feature>
<protein>
    <submittedName>
        <fullName evidence="2">Uncharacterized protein</fullName>
    </submittedName>
</protein>
<feature type="transmembrane region" description="Helical" evidence="1">
    <location>
        <begin position="146"/>
        <end position="168"/>
    </location>
</feature>
<keyword evidence="1" id="KW-0472">Membrane</keyword>
<organism evidence="2 3">
    <name type="scientific">Oceanospirillum linum</name>
    <dbReference type="NCBI Taxonomy" id="966"/>
    <lineage>
        <taxon>Bacteria</taxon>
        <taxon>Pseudomonadati</taxon>
        <taxon>Pseudomonadota</taxon>
        <taxon>Gammaproteobacteria</taxon>
        <taxon>Oceanospirillales</taxon>
        <taxon>Oceanospirillaceae</taxon>
        <taxon>Oceanospirillum</taxon>
    </lineage>
</organism>
<dbReference type="EMBL" id="MTSD02000001">
    <property type="protein sequence ID" value="OOV87994.1"/>
    <property type="molecule type" value="Genomic_DNA"/>
</dbReference>
<keyword evidence="1" id="KW-0812">Transmembrane</keyword>
<keyword evidence="3" id="KW-1185">Reference proteome</keyword>
<dbReference type="Proteomes" id="UP000190064">
    <property type="component" value="Unassembled WGS sequence"/>
</dbReference>
<feature type="transmembrane region" description="Helical" evidence="1">
    <location>
        <begin position="75"/>
        <end position="99"/>
    </location>
</feature>
<sequence length="359" mass="40061">MTEPTTSTASAISQMLNSKTVPVHFSGKKMEYLKLWLINLLLSIITLGIYSAWAKVRNTQYLYGHTQIDGHRFSFLAKPLQILIGRILAVVIFAVYAVISGLNPLLSLLCTLLLLAATPWLINASLRFSMRNTSYRNVRFSFKGSYGGAFVTFLLLPILGAITAWLAMPWVLKKMHQYLYRNIRYGGRPVQLSTSTSYYYKASIIALIIAAVILGAGYLFIEASNLIYQLQNGRWSLPALMPMFLAFYLITFNLVAGLFYALMFNHLTNAMKIDQIASLRARLSIPAYCWLNLSNSLLLIFTIGLAFPITQIRKNALLANATEVTLQPGIEQLINTEQDDGKAFGEEAAGVFDIDLSLT</sequence>
<evidence type="ECO:0000313" key="3">
    <source>
        <dbReference type="Proteomes" id="UP000190064"/>
    </source>
</evidence>
<reference evidence="2" key="1">
    <citation type="submission" date="2017-02" db="EMBL/GenBank/DDBJ databases">
        <title>Draft Genome Sequence of the Salt Water Bacterium Oceanospirillum linum ATCC 11336.</title>
        <authorList>
            <person name="Trachtenberg A.M."/>
            <person name="Carney J.G."/>
            <person name="Linnane J.D."/>
            <person name="Rheaume B.A."/>
            <person name="Pitts N.L."/>
            <person name="Mykles D.L."/>
            <person name="Maclea K.S."/>
        </authorList>
    </citation>
    <scope>NUCLEOTIDE SEQUENCE [LARGE SCALE GENOMIC DNA]</scope>
    <source>
        <strain evidence="2">ATCC 11336</strain>
    </source>
</reference>
<feature type="transmembrane region" description="Helical" evidence="1">
    <location>
        <begin position="35"/>
        <end position="54"/>
    </location>
</feature>
<feature type="transmembrane region" description="Helical" evidence="1">
    <location>
        <begin position="283"/>
        <end position="307"/>
    </location>
</feature>
<dbReference type="STRING" id="966.BTA35_0200055"/>
<dbReference type="Pfam" id="PF05987">
    <property type="entry name" value="DUF898"/>
    <property type="match status" value="1"/>
</dbReference>